<evidence type="ECO:0000313" key="5">
    <source>
        <dbReference type="Proteomes" id="UP000295621"/>
    </source>
</evidence>
<organism evidence="4 5">
    <name type="scientific">Jiangella ureilytica</name>
    <dbReference type="NCBI Taxonomy" id="2530374"/>
    <lineage>
        <taxon>Bacteria</taxon>
        <taxon>Bacillati</taxon>
        <taxon>Actinomycetota</taxon>
        <taxon>Actinomycetes</taxon>
        <taxon>Jiangellales</taxon>
        <taxon>Jiangellaceae</taxon>
        <taxon>Jiangella</taxon>
    </lineage>
</organism>
<gene>
    <name evidence="4" type="ORF">E1212_19400</name>
</gene>
<evidence type="ECO:0008006" key="6">
    <source>
        <dbReference type="Google" id="ProtNLM"/>
    </source>
</evidence>
<feature type="region of interest" description="Disordered" evidence="1">
    <location>
        <begin position="692"/>
        <end position="732"/>
    </location>
</feature>
<keyword evidence="2" id="KW-1133">Transmembrane helix</keyword>
<dbReference type="Pfam" id="PF19516">
    <property type="entry name" value="DUF6049"/>
    <property type="match status" value="1"/>
</dbReference>
<dbReference type="AlphaFoldDB" id="A0A4V2XWE9"/>
<evidence type="ECO:0000256" key="3">
    <source>
        <dbReference type="SAM" id="SignalP"/>
    </source>
</evidence>
<comment type="caution">
    <text evidence="4">The sequence shown here is derived from an EMBL/GenBank/DDBJ whole genome shotgun (WGS) entry which is preliminary data.</text>
</comment>
<sequence>MRLPGLRPLAAITAPAAVAAAMLLAPGVAAAAPGPLPAETEPAPSEGMSAANVFTGVSPSALTPQDDTLTLSGTLRNTGEVPLLDVQVLPRFSRVPLEQRSDVRQVAADPEVRAGRRFTDTFAEVTDVLEPGETRTYSLEIPAELLAFDQAGVYAVGVDVRAGRPDDDTRVTVVTTRTVVPYVSPEDLPAVPVGVLWPLAARPSMTPDGTLTDDTLAEQLAPDGSLSDLLLATGGAPVTWAVDPDLLDTIGQMSDGYRVASPSGPVDGPQAGSDAARQWLELFDLTTQDRDVWMLPYALPDLGAFEQHDPPLAAELARQSLAASDAAGQELSRATPGIAWLDGGSVTEDVLSTLGEAGAGTVVVPGDALESEGPGALGDVSAGGADLRTVAADTGLSSAVADADAADDSAGGAVDLQQRWVAETAMVALAAARDDAEPELLVAAPPVRWRPDERVLQSIVDTWTSTPWIEPVDLAEAAGAEQAPEVSPAPTEGTTFLPEASVAATAQLRDDATQYSTLLAEPEDVTPALIQATLRSASTGWRANPDTSVSYARAITEELTGRFLRVSVNVPESVTLSSRAGSFPLTVTNELDSPVNVRLEVQSDNPDRLRITEVPTQEMLPGEQRLVEITAEAAANGRVPIEVQLTTDDGRPIGPAVPTVVNATEYGTIGWIIVGVAGALFAAAIGRRTLRSRRQGRGRRRGDGPDDPSGLPPQTVLPDLPTEARPTQEAAR</sequence>
<keyword evidence="5" id="KW-1185">Reference proteome</keyword>
<dbReference type="EMBL" id="SMKL01000047">
    <property type="protein sequence ID" value="TDC49025.1"/>
    <property type="molecule type" value="Genomic_DNA"/>
</dbReference>
<keyword evidence="2" id="KW-0812">Transmembrane</keyword>
<protein>
    <recommendedName>
        <fullName evidence="6">Glycoprotein</fullName>
    </recommendedName>
</protein>
<feature type="transmembrane region" description="Helical" evidence="2">
    <location>
        <begin position="669"/>
        <end position="690"/>
    </location>
</feature>
<evidence type="ECO:0000256" key="2">
    <source>
        <dbReference type="SAM" id="Phobius"/>
    </source>
</evidence>
<dbReference type="OrthoDB" id="3797035at2"/>
<dbReference type="Proteomes" id="UP000295621">
    <property type="component" value="Unassembled WGS sequence"/>
</dbReference>
<evidence type="ECO:0000313" key="4">
    <source>
        <dbReference type="EMBL" id="TDC49025.1"/>
    </source>
</evidence>
<name>A0A4V2XWE9_9ACTN</name>
<proteinExistence type="predicted"/>
<accession>A0A4V2XWE9</accession>
<dbReference type="InterPro" id="IPR046112">
    <property type="entry name" value="DUF6049"/>
</dbReference>
<evidence type="ECO:0000256" key="1">
    <source>
        <dbReference type="SAM" id="MobiDB-lite"/>
    </source>
</evidence>
<dbReference type="RefSeq" id="WP_131985461.1">
    <property type="nucleotide sequence ID" value="NZ_SMKL01000047.1"/>
</dbReference>
<feature type="chain" id="PRO_5020463704" description="Glycoprotein" evidence="3">
    <location>
        <begin position="32"/>
        <end position="732"/>
    </location>
</feature>
<keyword evidence="2" id="KW-0472">Membrane</keyword>
<keyword evidence="3" id="KW-0732">Signal</keyword>
<reference evidence="4 5" key="1">
    <citation type="submission" date="2019-02" db="EMBL/GenBank/DDBJ databases">
        <title>Draft genome sequences of novel Actinobacteria.</title>
        <authorList>
            <person name="Sahin N."/>
            <person name="Ay H."/>
            <person name="Saygin H."/>
        </authorList>
    </citation>
    <scope>NUCLEOTIDE SEQUENCE [LARGE SCALE GENOMIC DNA]</scope>
    <source>
        <strain evidence="4 5">KC603</strain>
    </source>
</reference>
<feature type="signal peptide" evidence="3">
    <location>
        <begin position="1"/>
        <end position="31"/>
    </location>
</feature>